<organism evidence="4 5">
    <name type="scientific">Rotaria socialis</name>
    <dbReference type="NCBI Taxonomy" id="392032"/>
    <lineage>
        <taxon>Eukaryota</taxon>
        <taxon>Metazoa</taxon>
        <taxon>Spiralia</taxon>
        <taxon>Gnathifera</taxon>
        <taxon>Rotifera</taxon>
        <taxon>Eurotatoria</taxon>
        <taxon>Bdelloidea</taxon>
        <taxon>Philodinida</taxon>
        <taxon>Philodinidae</taxon>
        <taxon>Rotaria</taxon>
    </lineage>
</organism>
<keyword evidence="2" id="KW-0812">Transmembrane</keyword>
<dbReference type="NCBIfam" id="TIGR01167">
    <property type="entry name" value="LPXTG_anchor"/>
    <property type="match status" value="1"/>
</dbReference>
<evidence type="ECO:0000313" key="4">
    <source>
        <dbReference type="EMBL" id="CAF3410639.1"/>
    </source>
</evidence>
<evidence type="ECO:0000256" key="2">
    <source>
        <dbReference type="SAM" id="Phobius"/>
    </source>
</evidence>
<dbReference type="InterPro" id="IPR001304">
    <property type="entry name" value="C-type_lectin-like"/>
</dbReference>
<dbReference type="AlphaFoldDB" id="A0A818BE68"/>
<accession>A0A818BE68</accession>
<feature type="compositionally biased region" description="Low complexity" evidence="1">
    <location>
        <begin position="353"/>
        <end position="364"/>
    </location>
</feature>
<evidence type="ECO:0000259" key="3">
    <source>
        <dbReference type="PROSITE" id="PS50041"/>
    </source>
</evidence>
<dbReference type="SMART" id="SM00034">
    <property type="entry name" value="CLECT"/>
    <property type="match status" value="1"/>
</dbReference>
<protein>
    <recommendedName>
        <fullName evidence="3">C-type lectin domain-containing protein</fullName>
    </recommendedName>
</protein>
<evidence type="ECO:0000256" key="1">
    <source>
        <dbReference type="SAM" id="MobiDB-lite"/>
    </source>
</evidence>
<dbReference type="Pfam" id="PF00059">
    <property type="entry name" value="Lectin_C"/>
    <property type="match status" value="1"/>
</dbReference>
<keyword evidence="2" id="KW-0472">Membrane</keyword>
<evidence type="ECO:0000313" key="5">
    <source>
        <dbReference type="Proteomes" id="UP000663833"/>
    </source>
</evidence>
<feature type="transmembrane region" description="Helical" evidence="2">
    <location>
        <begin position="316"/>
        <end position="337"/>
    </location>
</feature>
<feature type="domain" description="C-type lectin" evidence="3">
    <location>
        <begin position="78"/>
        <end position="240"/>
    </location>
</feature>
<feature type="region of interest" description="Disordered" evidence="1">
    <location>
        <begin position="342"/>
        <end position="371"/>
    </location>
</feature>
<sequence length="371" mass="41164">MNMTIFIETIILPLLIFQFSIIKEILKLASNYGGFCYSDSDCDQHQKCSSTVCQCNLDERRFWTGRICAICATGYTVTNDRCYKLFNELKTWEASRVHCRAQYADLFSWRDNHDEKFIRPAVQNWVVTPAFLNLWPFLSYQKPNQPYIAWSGAIITSVNPHKIQWADPAGITLDSYSKEWCDPTKDAGYLLRKEPTSESRKGANGTEHEQCIAYNFGAKGTSFLCLSDDYCNQKYPFICEMNTASMALATATHHGSNAILSPGDDGNPLSETENGIIDFEEPPTPPPENLEFNGQDIDSVAGALKENTGFQSKTNIMIFAGVGAVLLVGAIAGFVVLKNKRSSANNTTGRHTSASQSRPSFASSIGSMVDE</sequence>
<feature type="compositionally biased region" description="Polar residues" evidence="1">
    <location>
        <begin position="342"/>
        <end position="352"/>
    </location>
</feature>
<comment type="caution">
    <text evidence="4">The sequence shown here is derived from an EMBL/GenBank/DDBJ whole genome shotgun (WGS) entry which is preliminary data.</text>
</comment>
<name>A0A818BE68_9BILA</name>
<reference evidence="4" key="1">
    <citation type="submission" date="2021-02" db="EMBL/GenBank/DDBJ databases">
        <authorList>
            <person name="Nowell W R."/>
        </authorList>
    </citation>
    <scope>NUCLEOTIDE SEQUENCE</scope>
</reference>
<feature type="region of interest" description="Disordered" evidence="1">
    <location>
        <begin position="260"/>
        <end position="287"/>
    </location>
</feature>
<dbReference type="Proteomes" id="UP000663833">
    <property type="component" value="Unassembled WGS sequence"/>
</dbReference>
<dbReference type="SUPFAM" id="SSF56436">
    <property type="entry name" value="C-type lectin-like"/>
    <property type="match status" value="1"/>
</dbReference>
<dbReference type="Gene3D" id="3.10.100.10">
    <property type="entry name" value="Mannose-Binding Protein A, subunit A"/>
    <property type="match status" value="1"/>
</dbReference>
<dbReference type="InterPro" id="IPR016186">
    <property type="entry name" value="C-type_lectin-like/link_sf"/>
</dbReference>
<dbReference type="InterPro" id="IPR016187">
    <property type="entry name" value="CTDL_fold"/>
</dbReference>
<dbReference type="EMBL" id="CAJNYD010002314">
    <property type="protein sequence ID" value="CAF3410639.1"/>
    <property type="molecule type" value="Genomic_DNA"/>
</dbReference>
<proteinExistence type="predicted"/>
<dbReference type="PROSITE" id="PS50041">
    <property type="entry name" value="C_TYPE_LECTIN_2"/>
    <property type="match status" value="1"/>
</dbReference>
<keyword evidence="2" id="KW-1133">Transmembrane helix</keyword>
<dbReference type="CDD" id="cd00037">
    <property type="entry name" value="CLECT"/>
    <property type="match status" value="1"/>
</dbReference>
<gene>
    <name evidence="4" type="ORF">LUA448_LOCUS18467</name>
</gene>